<keyword evidence="2" id="KW-0238">DNA-binding</keyword>
<dbReference type="GO" id="GO:0006355">
    <property type="term" value="P:regulation of DNA-templated transcription"/>
    <property type="evidence" value="ECO:0007669"/>
    <property type="project" value="InterPro"/>
</dbReference>
<dbReference type="SMART" id="SM00421">
    <property type="entry name" value="HTH_LUXR"/>
    <property type="match status" value="1"/>
</dbReference>
<dbReference type="PRINTS" id="PR00038">
    <property type="entry name" value="HTHLUXR"/>
</dbReference>
<organism evidence="6 7">
    <name type="scientific">Halomonas lysinitropha</name>
    <dbReference type="NCBI Taxonomy" id="2607506"/>
    <lineage>
        <taxon>Bacteria</taxon>
        <taxon>Pseudomonadati</taxon>
        <taxon>Pseudomonadota</taxon>
        <taxon>Gammaproteobacteria</taxon>
        <taxon>Oceanospirillales</taxon>
        <taxon>Halomonadaceae</taxon>
        <taxon>Halomonas</taxon>
    </lineage>
</organism>
<name>A0A5K1I9M2_9GAMM</name>
<dbReference type="Gene3D" id="1.10.10.10">
    <property type="entry name" value="Winged helix-like DNA-binding domain superfamily/Winged helix DNA-binding domain"/>
    <property type="match status" value="1"/>
</dbReference>
<dbReference type="InterPro" id="IPR000792">
    <property type="entry name" value="Tscrpt_reg_LuxR_C"/>
</dbReference>
<dbReference type="InterPro" id="IPR016032">
    <property type="entry name" value="Sig_transdc_resp-reg_C-effctor"/>
</dbReference>
<dbReference type="Pfam" id="PF00196">
    <property type="entry name" value="GerE"/>
    <property type="match status" value="1"/>
</dbReference>
<dbReference type="PROSITE" id="PS50043">
    <property type="entry name" value="HTH_LUXR_2"/>
    <property type="match status" value="1"/>
</dbReference>
<reference evidence="6 7" key="1">
    <citation type="submission" date="2019-09" db="EMBL/GenBank/DDBJ databases">
        <authorList>
            <person name="Criscuolo A."/>
        </authorList>
    </citation>
    <scope>NUCLEOTIDE SEQUENCE [LARGE SCALE GENOMIC DNA]</scope>
    <source>
        <strain evidence="7">3(2)</strain>
    </source>
</reference>
<dbReference type="Gene3D" id="3.40.50.2300">
    <property type="match status" value="1"/>
</dbReference>
<feature type="compositionally biased region" description="Pro residues" evidence="4">
    <location>
        <begin position="211"/>
        <end position="221"/>
    </location>
</feature>
<evidence type="ECO:0000256" key="2">
    <source>
        <dbReference type="ARBA" id="ARBA00023125"/>
    </source>
</evidence>
<accession>A0A5K1I9M2</accession>
<keyword evidence="1" id="KW-0805">Transcription regulation</keyword>
<evidence type="ECO:0000256" key="4">
    <source>
        <dbReference type="SAM" id="MobiDB-lite"/>
    </source>
</evidence>
<dbReference type="GO" id="GO:0003677">
    <property type="term" value="F:DNA binding"/>
    <property type="evidence" value="ECO:0007669"/>
    <property type="project" value="UniProtKB-KW"/>
</dbReference>
<dbReference type="FunFam" id="1.10.10.10:FF:000153">
    <property type="entry name" value="LuxR family transcriptional regulator"/>
    <property type="match status" value="1"/>
</dbReference>
<evidence type="ECO:0000256" key="1">
    <source>
        <dbReference type="ARBA" id="ARBA00023015"/>
    </source>
</evidence>
<feature type="region of interest" description="Disordered" evidence="4">
    <location>
        <begin position="208"/>
        <end position="228"/>
    </location>
</feature>
<proteinExistence type="predicted"/>
<evidence type="ECO:0000313" key="7">
    <source>
        <dbReference type="Proteomes" id="UP000326725"/>
    </source>
</evidence>
<keyword evidence="3" id="KW-0804">Transcription</keyword>
<feature type="domain" description="HTH luxR-type" evidence="5">
    <location>
        <begin position="145"/>
        <end position="210"/>
    </location>
</feature>
<dbReference type="InterPro" id="IPR036388">
    <property type="entry name" value="WH-like_DNA-bd_sf"/>
</dbReference>
<dbReference type="EMBL" id="CABVOU010000044">
    <property type="protein sequence ID" value="VVZ97023.1"/>
    <property type="molecule type" value="Genomic_DNA"/>
</dbReference>
<gene>
    <name evidence="6" type="primary">csgD</name>
    <name evidence="6" type="ORF">HALO32_03138</name>
</gene>
<dbReference type="CDD" id="cd06170">
    <property type="entry name" value="LuxR_C_like"/>
    <property type="match status" value="1"/>
</dbReference>
<sequence>MEPDTTLILLVTELTAQAQLFGDYLHRQLGCLVDIQAPGDSPPRSPGSVLLLLDVDHLDEADLQAWERRAEGQPGAVLAAFNLRDEAHAADLLAGLSLQGVFYRRDSLELICKGVETLVGKSQPWLSRSLMARLLERYRDRQVNLYRPSCGLTHREIEILGLLSLGVTNARIADHLFVSEHTVKSHLYNIFKKIGVHTRCQAADWARNHLGPPPPLEPHPLPRYLTPH</sequence>
<evidence type="ECO:0000256" key="3">
    <source>
        <dbReference type="ARBA" id="ARBA00023163"/>
    </source>
</evidence>
<protein>
    <submittedName>
        <fullName evidence="6">CsgBAC operon transcriptional regulatory protein</fullName>
    </submittedName>
</protein>
<dbReference type="SUPFAM" id="SSF46894">
    <property type="entry name" value="C-terminal effector domain of the bipartite response regulators"/>
    <property type="match status" value="1"/>
</dbReference>
<dbReference type="PROSITE" id="PS00622">
    <property type="entry name" value="HTH_LUXR_1"/>
    <property type="match status" value="1"/>
</dbReference>
<dbReference type="PANTHER" id="PTHR44688">
    <property type="entry name" value="DNA-BINDING TRANSCRIPTIONAL ACTIVATOR DEVR_DOSR"/>
    <property type="match status" value="1"/>
</dbReference>
<dbReference type="Proteomes" id="UP000326725">
    <property type="component" value="Unassembled WGS sequence"/>
</dbReference>
<keyword evidence="7" id="KW-1185">Reference proteome</keyword>
<dbReference type="AlphaFoldDB" id="A0A5K1I9M2"/>
<dbReference type="RefSeq" id="WP_151444835.1">
    <property type="nucleotide sequence ID" value="NZ_CABVOU010000044.1"/>
</dbReference>
<dbReference type="PANTHER" id="PTHR44688:SF16">
    <property type="entry name" value="DNA-BINDING TRANSCRIPTIONAL ACTIVATOR DEVR_DOSR"/>
    <property type="match status" value="1"/>
</dbReference>
<evidence type="ECO:0000313" key="6">
    <source>
        <dbReference type="EMBL" id="VVZ97023.1"/>
    </source>
</evidence>
<evidence type="ECO:0000259" key="5">
    <source>
        <dbReference type="PROSITE" id="PS50043"/>
    </source>
</evidence>